<dbReference type="OMA" id="LIKPIPH"/>
<dbReference type="Proteomes" id="UP000190831">
    <property type="component" value="Chromosome E"/>
</dbReference>
<keyword evidence="4" id="KW-1185">Reference proteome</keyword>
<feature type="domain" description="Skg3/CAF120-like PH-like" evidence="2">
    <location>
        <begin position="366"/>
        <end position="421"/>
    </location>
</feature>
<dbReference type="AlphaFoldDB" id="A0A1G4MDZ3"/>
<evidence type="ECO:0000259" key="2">
    <source>
        <dbReference type="Pfam" id="PF25381"/>
    </source>
</evidence>
<feature type="region of interest" description="Disordered" evidence="1">
    <location>
        <begin position="309"/>
        <end position="342"/>
    </location>
</feature>
<reference evidence="4" key="1">
    <citation type="submission" date="2016-03" db="EMBL/GenBank/DDBJ databases">
        <authorList>
            <person name="Devillers H."/>
        </authorList>
    </citation>
    <scope>NUCLEOTIDE SEQUENCE [LARGE SCALE GENOMIC DNA]</scope>
</reference>
<dbReference type="InterPro" id="IPR058155">
    <property type="entry name" value="Skg3/CAF120-like_PH"/>
</dbReference>
<dbReference type="EMBL" id="LT598488">
    <property type="protein sequence ID" value="SCW02077.1"/>
    <property type="molecule type" value="Genomic_DNA"/>
</dbReference>
<name>A0A1G4MDZ3_LACFM</name>
<protein>
    <submittedName>
        <fullName evidence="3">LAFE_0E13652g1_1</fullName>
    </submittedName>
</protein>
<accession>A0A1G4MDZ3</accession>
<proteinExistence type="predicted"/>
<gene>
    <name evidence="3" type="ORF">LAFE_0E13652G</name>
</gene>
<organism evidence="3 4">
    <name type="scientific">Lachancea fermentati</name>
    <name type="common">Zygosaccharomyces fermentati</name>
    <dbReference type="NCBI Taxonomy" id="4955"/>
    <lineage>
        <taxon>Eukaryota</taxon>
        <taxon>Fungi</taxon>
        <taxon>Dikarya</taxon>
        <taxon>Ascomycota</taxon>
        <taxon>Saccharomycotina</taxon>
        <taxon>Saccharomycetes</taxon>
        <taxon>Saccharomycetales</taxon>
        <taxon>Saccharomycetaceae</taxon>
        <taxon>Lachancea</taxon>
    </lineage>
</organism>
<sequence>MVSFPKLKNPVREGNARKNAAIEEKATLGKLGTSHLDGLVASDYEQLKPILILLDCQSRKSYMWWDSTELLLQLRGATDMYAVSRLLLRGTELQILVDSEANEYDNCVVLDVANGMSGTTWRLEHSFLELDGGNITLLGRTPEALLQLRHLFDMCMLARFEYMSLYKALTATLISVVGTRISDISMLLNSNHSYKDWCHIYVNGGWVKAWCHVDKSSKSSDSQKGKRQIKFFTDDKSLSSKDLICFIPDCGDEQDLFFVPEYDGSNPGDSNLTGPISSIRDPLGCMESRLSKLTCLRLVGDVYWPSEETESSRSRSSSTSWVNRSPKKRSESTSHSSFSFSPKHRRTLSSVSVTSSVYHGNLNEGSHSITTELLIKPIPHDGVFHLESMIRCVLPMMSSLRLYGRPVQFKNSRDDINSLVFGLPRLPTIDYFAREEIQPLFEYSHKMQNQSDSYLKTVAGYKAFLQERLKDNARDKRSFTTLADVLRIENPRELAFSSSCSSTSSPLI</sequence>
<evidence type="ECO:0000313" key="4">
    <source>
        <dbReference type="Proteomes" id="UP000190831"/>
    </source>
</evidence>
<dbReference type="Pfam" id="PF25381">
    <property type="entry name" value="PH_26"/>
    <property type="match status" value="1"/>
</dbReference>
<dbReference type="OrthoDB" id="5563754at2759"/>
<evidence type="ECO:0000313" key="3">
    <source>
        <dbReference type="EMBL" id="SCW02077.1"/>
    </source>
</evidence>
<evidence type="ECO:0000256" key="1">
    <source>
        <dbReference type="SAM" id="MobiDB-lite"/>
    </source>
</evidence>